<feature type="compositionally biased region" description="Basic and acidic residues" evidence="2">
    <location>
        <begin position="486"/>
        <end position="495"/>
    </location>
</feature>
<reference evidence="4" key="1">
    <citation type="submission" date="2014-11" db="EMBL/GenBank/DDBJ databases">
        <authorList>
            <person name="Otto D Thomas"/>
            <person name="Naeem Raeece"/>
        </authorList>
    </citation>
    <scope>NUCLEOTIDE SEQUENCE</scope>
</reference>
<dbReference type="PhylomeDB" id="A0A0G4F6Z0"/>
<dbReference type="EMBL" id="CDMZ01000168">
    <property type="protein sequence ID" value="CEM08238.1"/>
    <property type="molecule type" value="Genomic_DNA"/>
</dbReference>
<evidence type="ECO:0000256" key="3">
    <source>
        <dbReference type="SAM" id="SignalP"/>
    </source>
</evidence>
<dbReference type="InterPro" id="IPR011256">
    <property type="entry name" value="Reg_factor_effector_dom_sf"/>
</dbReference>
<protein>
    <submittedName>
        <fullName evidence="4">Uncharacterized protein</fullName>
    </submittedName>
</protein>
<feature type="compositionally biased region" description="Low complexity" evidence="2">
    <location>
        <begin position="294"/>
        <end position="309"/>
    </location>
</feature>
<organism evidence="4">
    <name type="scientific">Chromera velia CCMP2878</name>
    <dbReference type="NCBI Taxonomy" id="1169474"/>
    <lineage>
        <taxon>Eukaryota</taxon>
        <taxon>Sar</taxon>
        <taxon>Alveolata</taxon>
        <taxon>Colpodellida</taxon>
        <taxon>Chromeraceae</taxon>
        <taxon>Chromera</taxon>
    </lineage>
</organism>
<name>A0A0G4F6Z0_9ALVE</name>
<evidence type="ECO:0000313" key="4">
    <source>
        <dbReference type="EMBL" id="CEM08238.1"/>
    </source>
</evidence>
<dbReference type="VEuPathDB" id="CryptoDB:Cvel_15517"/>
<dbReference type="Gene3D" id="3.20.80.10">
    <property type="entry name" value="Regulatory factor, effector binding domain"/>
    <property type="match status" value="1"/>
</dbReference>
<dbReference type="PANTHER" id="PTHR11220:SF58">
    <property type="entry name" value="SOUL HEME-BINDING FAMILY PROTEIN"/>
    <property type="match status" value="1"/>
</dbReference>
<evidence type="ECO:0000256" key="1">
    <source>
        <dbReference type="ARBA" id="ARBA00009817"/>
    </source>
</evidence>
<evidence type="ECO:0000256" key="2">
    <source>
        <dbReference type="SAM" id="MobiDB-lite"/>
    </source>
</evidence>
<feature type="compositionally biased region" description="Polar residues" evidence="2">
    <location>
        <begin position="496"/>
        <end position="505"/>
    </location>
</feature>
<feature type="chain" id="PRO_5005188388" evidence="3">
    <location>
        <begin position="17"/>
        <end position="505"/>
    </location>
</feature>
<feature type="signal peptide" evidence="3">
    <location>
        <begin position="1"/>
        <end position="16"/>
    </location>
</feature>
<feature type="region of interest" description="Disordered" evidence="2">
    <location>
        <begin position="416"/>
        <end position="439"/>
    </location>
</feature>
<keyword evidence="3" id="KW-0732">Signal</keyword>
<dbReference type="SUPFAM" id="SSF55136">
    <property type="entry name" value="Probable bacterial effector-binding domain"/>
    <property type="match status" value="1"/>
</dbReference>
<comment type="similarity">
    <text evidence="1">Belongs to the HEBP family.</text>
</comment>
<accession>A0A0G4F6Z0</accession>
<dbReference type="PANTHER" id="PTHR11220">
    <property type="entry name" value="HEME-BINDING PROTEIN-RELATED"/>
    <property type="match status" value="1"/>
</dbReference>
<proteinExistence type="inferred from homology"/>
<dbReference type="Pfam" id="PF04832">
    <property type="entry name" value="SOUL"/>
    <property type="match status" value="1"/>
</dbReference>
<feature type="region of interest" description="Disordered" evidence="2">
    <location>
        <begin position="456"/>
        <end position="505"/>
    </location>
</feature>
<sequence length="505" mass="54894">MRTVSILLCAVGLIDGLPTWRRQQGFLLPQDVSISLSGRGTRMGAARKETEERATKDKVMAWEDKLEQLISLDTSLSQKQILVQDLLKEAPEIQKEGLDLLQGARPTSEELDDLRRQLGDDILPSLQKEIPKAAERILEAVKEKRERLRGGRNGKGKGKGGVMCGGSGAKGIMAVDPLRLVTNPPVASLIRETRNALSRTPEGLETPDYRVLVYGSYGVQIREYSPFVVASVEMKGEGSEFEKQGSAFNRLAAYLFGKNTPMESSVGASRVLVEEGGVKMEMTTPVITAMPTNSSKASSSGSSSSSSSGSRSFLQFVLPGEFDVDSAPEPKDLDILVQQVPARILAVKEFSGFATPAEVRRQLQLLKEQLPLTRRENTWRQEGPEDAYLLFQYNSPLTLPWRRKNEVAVRVGPLTGGAIQEEQGGEETETAVSTGSEETLSLPLADGAAAEVVAQMGAQEGSEEVPLVNEEKEAASSVDMPLGEGTEQKSEEKQQKTATEVDSEE</sequence>
<feature type="region of interest" description="Disordered" evidence="2">
    <location>
        <begin position="289"/>
        <end position="309"/>
    </location>
</feature>
<dbReference type="InterPro" id="IPR006917">
    <property type="entry name" value="SOUL_heme-bd"/>
</dbReference>
<dbReference type="AlphaFoldDB" id="A0A0G4F6Z0"/>
<gene>
    <name evidence="4" type="ORF">Cvel_15517</name>
</gene>